<sequence>STVLIFGAALLVSSAVVLAAICRLRNDETGMWCRLTTS</sequence>
<evidence type="ECO:0000313" key="2">
    <source>
        <dbReference type="Proteomes" id="UP001597075"/>
    </source>
</evidence>
<organism evidence="1 2">
    <name type="scientific">Haloplanus ruber</name>
    <dbReference type="NCBI Taxonomy" id="869892"/>
    <lineage>
        <taxon>Archaea</taxon>
        <taxon>Methanobacteriati</taxon>
        <taxon>Methanobacteriota</taxon>
        <taxon>Stenosarchaea group</taxon>
        <taxon>Halobacteria</taxon>
        <taxon>Halobacteriales</taxon>
        <taxon>Haloferacaceae</taxon>
        <taxon>Haloplanus</taxon>
    </lineage>
</organism>
<comment type="caution">
    <text evidence="1">The sequence shown here is derived from an EMBL/GenBank/DDBJ whole genome shotgun (WGS) entry which is preliminary data.</text>
</comment>
<evidence type="ECO:0000313" key="1">
    <source>
        <dbReference type="EMBL" id="MFD1635237.1"/>
    </source>
</evidence>
<feature type="non-terminal residue" evidence="1">
    <location>
        <position position="1"/>
    </location>
</feature>
<proteinExistence type="predicted"/>
<dbReference type="EMBL" id="JBHUDL010000011">
    <property type="protein sequence ID" value="MFD1635237.1"/>
    <property type="molecule type" value="Genomic_DNA"/>
</dbReference>
<protein>
    <submittedName>
        <fullName evidence="1">Sulfite exporter TauE/SafE family protein</fullName>
    </submittedName>
</protein>
<dbReference type="AlphaFoldDB" id="A0ABD6D1K3"/>
<reference evidence="1 2" key="1">
    <citation type="journal article" date="2019" name="Int. J. Syst. Evol. Microbiol.">
        <title>The Global Catalogue of Microorganisms (GCM) 10K type strain sequencing project: providing services to taxonomists for standard genome sequencing and annotation.</title>
        <authorList>
            <consortium name="The Broad Institute Genomics Platform"/>
            <consortium name="The Broad Institute Genome Sequencing Center for Infectious Disease"/>
            <person name="Wu L."/>
            <person name="Ma J."/>
        </authorList>
    </citation>
    <scope>NUCLEOTIDE SEQUENCE [LARGE SCALE GENOMIC DNA]</scope>
    <source>
        <strain evidence="1 2">CGMCC 1.10594</strain>
    </source>
</reference>
<accession>A0ABD6D1K3</accession>
<dbReference type="Proteomes" id="UP001597075">
    <property type="component" value="Unassembled WGS sequence"/>
</dbReference>
<gene>
    <name evidence="1" type="ORF">ACFSBJ_16025</name>
</gene>
<keyword evidence="2" id="KW-1185">Reference proteome</keyword>
<name>A0ABD6D1K3_9EURY</name>